<name>A0A6L6QIF4_9BURK</name>
<sequence>MRCATRRAAARSPCACAAPKTRPCSRWKTTVPASRRRNGDRCSSASTASWAAIPKARAWAWPSCAKWRSSTARKSTCSPTRAPPIPNTQAACSASASRCARRIHRPKKKRYRILDKLERHWRRVRRMTGWLLAIWLLSTFSIIFFARELSGLTIFGWPLSFYLAAQGASLIYLAIIAVYAWRMRVLERRYREEEAA</sequence>
<reference evidence="3 4" key="1">
    <citation type="submission" date="2019-11" db="EMBL/GenBank/DDBJ databases">
        <title>Type strains purchased from KCTC, JCM and DSMZ.</title>
        <authorList>
            <person name="Lu H."/>
        </authorList>
    </citation>
    <scope>NUCLEOTIDE SEQUENCE [LARGE SCALE GENOMIC DNA]</scope>
    <source>
        <strain evidence="3 4">JCM 31587</strain>
    </source>
</reference>
<dbReference type="EMBL" id="WNKX01000009">
    <property type="protein sequence ID" value="MTW11697.1"/>
    <property type="molecule type" value="Genomic_DNA"/>
</dbReference>
<dbReference type="AlphaFoldDB" id="A0A6L6QIF4"/>
<protein>
    <submittedName>
        <fullName evidence="3">DUF4212 domain-containing protein</fullName>
    </submittedName>
</protein>
<dbReference type="Proteomes" id="UP000472320">
    <property type="component" value="Unassembled WGS sequence"/>
</dbReference>
<gene>
    <name evidence="3" type="ORF">GM658_13915</name>
</gene>
<keyword evidence="4" id="KW-1185">Reference proteome</keyword>
<accession>A0A6L6QIF4</accession>
<feature type="transmembrane region" description="Helical" evidence="1">
    <location>
        <begin position="159"/>
        <end position="181"/>
    </location>
</feature>
<dbReference type="Pfam" id="PF13937">
    <property type="entry name" value="DUF4212"/>
    <property type="match status" value="1"/>
</dbReference>
<keyword evidence="1" id="KW-0812">Transmembrane</keyword>
<evidence type="ECO:0000259" key="2">
    <source>
        <dbReference type="Pfam" id="PF13937"/>
    </source>
</evidence>
<evidence type="ECO:0000313" key="3">
    <source>
        <dbReference type="EMBL" id="MTW11697.1"/>
    </source>
</evidence>
<dbReference type="InterPro" id="IPR019886">
    <property type="entry name" value="Na_symporter_ssu"/>
</dbReference>
<dbReference type="NCBIfam" id="TIGR03647">
    <property type="entry name" value="Na_symport_sm"/>
    <property type="match status" value="1"/>
</dbReference>
<evidence type="ECO:0000313" key="4">
    <source>
        <dbReference type="Proteomes" id="UP000472320"/>
    </source>
</evidence>
<comment type="caution">
    <text evidence="3">The sequence shown here is derived from an EMBL/GenBank/DDBJ whole genome shotgun (WGS) entry which is preliminary data.</text>
</comment>
<feature type="domain" description="Sodium symporter small subunit" evidence="2">
    <location>
        <begin position="118"/>
        <end position="191"/>
    </location>
</feature>
<evidence type="ECO:0000256" key="1">
    <source>
        <dbReference type="SAM" id="Phobius"/>
    </source>
</evidence>
<organism evidence="3 4">
    <name type="scientific">Massilia eburnea</name>
    <dbReference type="NCBI Taxonomy" id="1776165"/>
    <lineage>
        <taxon>Bacteria</taxon>
        <taxon>Pseudomonadati</taxon>
        <taxon>Pseudomonadota</taxon>
        <taxon>Betaproteobacteria</taxon>
        <taxon>Burkholderiales</taxon>
        <taxon>Oxalobacteraceae</taxon>
        <taxon>Telluria group</taxon>
        <taxon>Massilia</taxon>
    </lineage>
</organism>
<feature type="transmembrane region" description="Helical" evidence="1">
    <location>
        <begin position="129"/>
        <end position="147"/>
    </location>
</feature>
<dbReference type="OrthoDB" id="9797746at2"/>
<keyword evidence="1" id="KW-0472">Membrane</keyword>
<proteinExistence type="predicted"/>
<keyword evidence="1" id="KW-1133">Transmembrane helix</keyword>